<dbReference type="EMBL" id="CP003004">
    <property type="protein sequence ID" value="AEO57427.1"/>
    <property type="molecule type" value="Genomic_DNA"/>
</dbReference>
<dbReference type="InParanoid" id="G2QD61"/>
<dbReference type="OMA" id="WFYLEEK"/>
<dbReference type="InterPro" id="IPR001357">
    <property type="entry name" value="BRCT_dom"/>
</dbReference>
<sequence length="253" mass="29415">MRSRKEKPIFRGLTIAAAGDLGGSAQWTDANAARWVGLREGRFVREMSDEVTHVVCSGEEFRKGRGLVKMALKRPKTCQIVTLDWLEDSMLRGKRLDEEPYSHLRALRRERERERKRLMVIKGLEKAVKEVNPQLYHLYRDHTFFQYQVVITRDNEEAGIQGERYILSIFESNNSKPRMYWFVAKYYKKKGDAQPKIHRPSHAPGVFSREFALFESFFRIKTGIPWAQRLVKAGTTDKSFFQYQPPTGGKPVG</sequence>
<evidence type="ECO:0000259" key="1">
    <source>
        <dbReference type="PROSITE" id="PS50172"/>
    </source>
</evidence>
<dbReference type="OrthoDB" id="342264at2759"/>
<keyword evidence="3" id="KW-1185">Reference proteome</keyword>
<dbReference type="AlphaFoldDB" id="G2QD61"/>
<gene>
    <name evidence="2" type="ORF">MYCTH_2117942</name>
</gene>
<evidence type="ECO:0000313" key="2">
    <source>
        <dbReference type="EMBL" id="AEO57427.1"/>
    </source>
</evidence>
<dbReference type="InterPro" id="IPR036420">
    <property type="entry name" value="BRCT_dom_sf"/>
</dbReference>
<dbReference type="VEuPathDB" id="FungiDB:MYCTH_2117942"/>
<dbReference type="Proteomes" id="UP000007322">
    <property type="component" value="Chromosome 3"/>
</dbReference>
<dbReference type="eggNOG" id="ENOG502QQZ5">
    <property type="taxonomic scope" value="Eukaryota"/>
</dbReference>
<dbReference type="HOGENOM" id="CLU_048607_2_1_1"/>
<dbReference type="KEGG" id="mtm:MYCTH_2117942"/>
<protein>
    <recommendedName>
        <fullName evidence="1">BRCT domain-containing protein</fullName>
    </recommendedName>
</protein>
<accession>G2QD61</accession>
<dbReference type="SUPFAM" id="SSF52113">
    <property type="entry name" value="BRCT domain"/>
    <property type="match status" value="1"/>
</dbReference>
<organism evidence="2 3">
    <name type="scientific">Thermothelomyces thermophilus (strain ATCC 42464 / BCRC 31852 / DSM 1799)</name>
    <name type="common">Sporotrichum thermophile</name>
    <dbReference type="NCBI Taxonomy" id="573729"/>
    <lineage>
        <taxon>Eukaryota</taxon>
        <taxon>Fungi</taxon>
        <taxon>Dikarya</taxon>
        <taxon>Ascomycota</taxon>
        <taxon>Pezizomycotina</taxon>
        <taxon>Sordariomycetes</taxon>
        <taxon>Sordariomycetidae</taxon>
        <taxon>Sordariales</taxon>
        <taxon>Chaetomiaceae</taxon>
        <taxon>Thermothelomyces</taxon>
    </lineage>
</organism>
<dbReference type="GeneID" id="11512748"/>
<dbReference type="STRING" id="573729.G2QD61"/>
<reference evidence="2 3" key="1">
    <citation type="journal article" date="2011" name="Nat. Biotechnol.">
        <title>Comparative genomic analysis of the thermophilic biomass-degrading fungi Myceliophthora thermophila and Thielavia terrestris.</title>
        <authorList>
            <person name="Berka R.M."/>
            <person name="Grigoriev I.V."/>
            <person name="Otillar R."/>
            <person name="Salamov A."/>
            <person name="Grimwood J."/>
            <person name="Reid I."/>
            <person name="Ishmael N."/>
            <person name="John T."/>
            <person name="Darmond C."/>
            <person name="Moisan M.-C."/>
            <person name="Henrissat B."/>
            <person name="Coutinho P.M."/>
            <person name="Lombard V."/>
            <person name="Natvig D.O."/>
            <person name="Lindquist E."/>
            <person name="Schmutz J."/>
            <person name="Lucas S."/>
            <person name="Harris P."/>
            <person name="Powlowski J."/>
            <person name="Bellemare A."/>
            <person name="Taylor D."/>
            <person name="Butler G."/>
            <person name="de Vries R.P."/>
            <person name="Allijn I.E."/>
            <person name="van den Brink J."/>
            <person name="Ushinsky S."/>
            <person name="Storms R."/>
            <person name="Powell A.J."/>
            <person name="Paulsen I.T."/>
            <person name="Elbourne L.D.H."/>
            <person name="Baker S.E."/>
            <person name="Magnuson J."/>
            <person name="LaBoissiere S."/>
            <person name="Clutterbuck A.J."/>
            <person name="Martinez D."/>
            <person name="Wogulis M."/>
            <person name="de Leon A.L."/>
            <person name="Rey M.W."/>
            <person name="Tsang A."/>
        </authorList>
    </citation>
    <scope>NUCLEOTIDE SEQUENCE [LARGE SCALE GENOMIC DNA]</scope>
    <source>
        <strain evidence="3">ATCC 42464 / BCRC 31852 / DSM 1799</strain>
    </source>
</reference>
<feature type="domain" description="BRCT" evidence="1">
    <location>
        <begin position="5"/>
        <end position="103"/>
    </location>
</feature>
<dbReference type="RefSeq" id="XP_003662672.1">
    <property type="nucleotide sequence ID" value="XM_003662624.1"/>
</dbReference>
<name>G2QD61_THET4</name>
<dbReference type="PROSITE" id="PS50172">
    <property type="entry name" value="BRCT"/>
    <property type="match status" value="1"/>
</dbReference>
<evidence type="ECO:0000313" key="3">
    <source>
        <dbReference type="Proteomes" id="UP000007322"/>
    </source>
</evidence>
<dbReference type="Gene3D" id="3.40.50.10190">
    <property type="entry name" value="BRCT domain"/>
    <property type="match status" value="1"/>
</dbReference>
<proteinExistence type="predicted"/>